<dbReference type="Gene3D" id="6.10.140.530">
    <property type="match status" value="4"/>
</dbReference>
<evidence type="ECO:0000313" key="3">
    <source>
        <dbReference type="EMBL" id="CAJ1960816.1"/>
    </source>
</evidence>
<name>A0AAD2G2W7_9STRA</name>
<dbReference type="PANTHER" id="PTHR33418:SF1">
    <property type="entry name" value="HELICASE-ASSOCIATED DOMAIN-CONTAINING PROTEIN"/>
    <property type="match status" value="1"/>
</dbReference>
<accession>A0AAD2G2W7</accession>
<gene>
    <name evidence="3" type="ORF">CYCCA115_LOCUS18906</name>
</gene>
<dbReference type="Proteomes" id="UP001295423">
    <property type="component" value="Unassembled WGS sequence"/>
</dbReference>
<feature type="region of interest" description="Disordered" evidence="1">
    <location>
        <begin position="287"/>
        <end position="351"/>
    </location>
</feature>
<dbReference type="InterPro" id="IPR005114">
    <property type="entry name" value="Helicase_assoc"/>
</dbReference>
<reference evidence="3" key="1">
    <citation type="submission" date="2023-08" db="EMBL/GenBank/DDBJ databases">
        <authorList>
            <person name="Audoor S."/>
            <person name="Bilcke G."/>
        </authorList>
    </citation>
    <scope>NUCLEOTIDE SEQUENCE</scope>
</reference>
<feature type="compositionally biased region" description="Basic and acidic residues" evidence="1">
    <location>
        <begin position="291"/>
        <end position="321"/>
    </location>
</feature>
<feature type="domain" description="Helicase-associated" evidence="2">
    <location>
        <begin position="142"/>
        <end position="206"/>
    </location>
</feature>
<keyword evidence="4" id="KW-1185">Reference proteome</keyword>
<dbReference type="Pfam" id="PF03457">
    <property type="entry name" value="HA"/>
    <property type="match status" value="4"/>
</dbReference>
<protein>
    <recommendedName>
        <fullName evidence="2">Helicase-associated domain-containing protein</fullName>
    </recommendedName>
</protein>
<evidence type="ECO:0000313" key="4">
    <source>
        <dbReference type="Proteomes" id="UP001295423"/>
    </source>
</evidence>
<proteinExistence type="predicted"/>
<evidence type="ECO:0000256" key="1">
    <source>
        <dbReference type="SAM" id="MobiDB-lite"/>
    </source>
</evidence>
<comment type="caution">
    <text evidence="3">The sequence shown here is derived from an EMBL/GenBank/DDBJ whole genome shotgun (WGS) entry which is preliminary data.</text>
</comment>
<dbReference type="PANTHER" id="PTHR33418">
    <property type="entry name" value="HELICASE-ASSOCIATED"/>
    <property type="match status" value="1"/>
</dbReference>
<organism evidence="3 4">
    <name type="scientific">Cylindrotheca closterium</name>
    <dbReference type="NCBI Taxonomy" id="2856"/>
    <lineage>
        <taxon>Eukaryota</taxon>
        <taxon>Sar</taxon>
        <taxon>Stramenopiles</taxon>
        <taxon>Ochrophyta</taxon>
        <taxon>Bacillariophyta</taxon>
        <taxon>Bacillariophyceae</taxon>
        <taxon>Bacillariophycidae</taxon>
        <taxon>Bacillariales</taxon>
        <taxon>Bacillariaceae</taxon>
        <taxon>Cylindrotheca</taxon>
    </lineage>
</organism>
<dbReference type="EMBL" id="CAKOGP040002071">
    <property type="protein sequence ID" value="CAJ1960816.1"/>
    <property type="molecule type" value="Genomic_DNA"/>
</dbReference>
<evidence type="ECO:0000259" key="2">
    <source>
        <dbReference type="Pfam" id="PF03457"/>
    </source>
</evidence>
<feature type="domain" description="Helicase-associated" evidence="2">
    <location>
        <begin position="213"/>
        <end position="279"/>
    </location>
</feature>
<dbReference type="AlphaFoldDB" id="A0AAD2G2W7"/>
<feature type="domain" description="Helicase-associated" evidence="2">
    <location>
        <begin position="4"/>
        <end position="62"/>
    </location>
</feature>
<feature type="domain" description="Helicase-associated" evidence="2">
    <location>
        <begin position="73"/>
        <end position="133"/>
    </location>
</feature>
<sequence length="370" mass="43652">MTRDLVWECRYKELVEWKRIHGHCEVPQKNGSLGRWVHRQRESKHKNNMSEERTQKLNDLGFVWRQKSSRPTDTWDERFQQLVSYRQVHGDCNVPQSYEDMPGLGRWVNRQRTARAKNELGEERVAKLRGLGFSFNTKNFLWDARFQELVRFKTETGHCDVPYGWSENKELSKWVQKQRYLHTLKNRGAKSNLTDERESKLKSLGFVWNASSTSWDTHYNALCLYKRRHGNCNVPRPYPENPKLSNWVYNHRSEYSRKRRGLKNNLTAEREEKLNAVGFSWVLKQKTNPDVQEHDERDDVTSSPKRGAEWLESDDRTEASDHKRHCAEVRTISSPVPSSCDVPQKARPNLSHDDDQVMVASQLLNLRALF</sequence>